<keyword evidence="4" id="KW-0808">Transferase</keyword>
<feature type="transmembrane region" description="Helical" evidence="2">
    <location>
        <begin position="41"/>
        <end position="62"/>
    </location>
</feature>
<dbReference type="InterPro" id="IPR050640">
    <property type="entry name" value="Bact_2-comp_sensor_kinase"/>
</dbReference>
<evidence type="ECO:0000259" key="3">
    <source>
        <dbReference type="Pfam" id="PF06580"/>
    </source>
</evidence>
<dbReference type="PANTHER" id="PTHR34220">
    <property type="entry name" value="SENSOR HISTIDINE KINASE YPDA"/>
    <property type="match status" value="1"/>
</dbReference>
<keyword evidence="2" id="KW-0812">Transmembrane</keyword>
<feature type="coiled-coil region" evidence="1">
    <location>
        <begin position="159"/>
        <end position="207"/>
    </location>
</feature>
<dbReference type="Pfam" id="PF06580">
    <property type="entry name" value="His_kinase"/>
    <property type="match status" value="1"/>
</dbReference>
<keyword evidence="4" id="KW-0418">Kinase</keyword>
<reference evidence="4 5" key="1">
    <citation type="submission" date="2023-07" db="EMBL/GenBank/DDBJ databases">
        <title>Functional and genomic diversity of the sorghum phyllosphere microbiome.</title>
        <authorList>
            <person name="Shade A."/>
        </authorList>
    </citation>
    <scope>NUCLEOTIDE SEQUENCE [LARGE SCALE GENOMIC DNA]</scope>
    <source>
        <strain evidence="4 5">SORGH_AS_0892</strain>
    </source>
</reference>
<dbReference type="Proteomes" id="UP001244640">
    <property type="component" value="Unassembled WGS sequence"/>
</dbReference>
<keyword evidence="2" id="KW-0472">Membrane</keyword>
<evidence type="ECO:0000313" key="4">
    <source>
        <dbReference type="EMBL" id="MDQ1149253.1"/>
    </source>
</evidence>
<keyword evidence="2" id="KW-1133">Transmembrane helix</keyword>
<protein>
    <submittedName>
        <fullName evidence="4">Two-component system LytT family sensor kinase</fullName>
        <ecNumber evidence="4">2.7.13.3</ecNumber>
    </submittedName>
</protein>
<dbReference type="Gene3D" id="3.30.565.10">
    <property type="entry name" value="Histidine kinase-like ATPase, C-terminal domain"/>
    <property type="match status" value="1"/>
</dbReference>
<dbReference type="GO" id="GO:0004673">
    <property type="term" value="F:protein histidine kinase activity"/>
    <property type="evidence" value="ECO:0007669"/>
    <property type="project" value="UniProtKB-EC"/>
</dbReference>
<evidence type="ECO:0000313" key="5">
    <source>
        <dbReference type="Proteomes" id="UP001244640"/>
    </source>
</evidence>
<organism evidence="4 5">
    <name type="scientific">Sphingobacterium zeae</name>
    <dbReference type="NCBI Taxonomy" id="1776859"/>
    <lineage>
        <taxon>Bacteria</taxon>
        <taxon>Pseudomonadati</taxon>
        <taxon>Bacteroidota</taxon>
        <taxon>Sphingobacteriia</taxon>
        <taxon>Sphingobacteriales</taxon>
        <taxon>Sphingobacteriaceae</taxon>
        <taxon>Sphingobacterium</taxon>
    </lineage>
</organism>
<dbReference type="SUPFAM" id="SSF55874">
    <property type="entry name" value="ATPase domain of HSP90 chaperone/DNA topoisomerase II/histidine kinase"/>
    <property type="match status" value="1"/>
</dbReference>
<dbReference type="EC" id="2.7.13.3" evidence="4"/>
<dbReference type="InterPro" id="IPR036890">
    <property type="entry name" value="HATPase_C_sf"/>
</dbReference>
<evidence type="ECO:0000256" key="1">
    <source>
        <dbReference type="SAM" id="Coils"/>
    </source>
</evidence>
<feature type="transmembrane region" description="Helical" evidence="2">
    <location>
        <begin position="74"/>
        <end position="95"/>
    </location>
</feature>
<dbReference type="EMBL" id="JAUTBA010000001">
    <property type="protein sequence ID" value="MDQ1149253.1"/>
    <property type="molecule type" value="Genomic_DNA"/>
</dbReference>
<dbReference type="InterPro" id="IPR010559">
    <property type="entry name" value="Sig_transdc_His_kin_internal"/>
</dbReference>
<proteinExistence type="predicted"/>
<keyword evidence="1" id="KW-0175">Coiled coil</keyword>
<gene>
    <name evidence="4" type="ORF">QE382_001237</name>
</gene>
<name>A0ABU0U2R2_9SPHI</name>
<feature type="domain" description="Signal transduction histidine kinase internal region" evidence="3">
    <location>
        <begin position="199"/>
        <end position="277"/>
    </location>
</feature>
<dbReference type="PANTHER" id="PTHR34220:SF7">
    <property type="entry name" value="SENSOR HISTIDINE KINASE YPDA"/>
    <property type="match status" value="1"/>
</dbReference>
<evidence type="ECO:0000256" key="2">
    <source>
        <dbReference type="SAM" id="Phobius"/>
    </source>
</evidence>
<feature type="transmembrane region" description="Helical" evidence="2">
    <location>
        <begin position="12"/>
        <end position="35"/>
    </location>
</feature>
<sequence length="386" mass="45374">MRSEVIWGKWYTPFVRVIVHIIFWMLVFFTYYFTYRRLGGNYIWILVAKELFVTTSLFYSGIWLISKWIEKRKVLPLIIFIILSYIWWLNITYFACDFLTDFELKEGSGIYKYVKFFTSDGYFGIYRLKKFPGAFPDYLTLVSLPLTPKLVKHLIVQGNKMLLLEKNQAELELEKANLELKTTNLELDKANLERDNLKMELEILKSQISPHFLFNTLNSIYRLAEKGEPSTPNTIMKLSNMLRYLLYQTNDDKIFIAKEIQFLNDYLDLIQIRFGNDINLNFNIEKIKEPYRIVPLMLLPFIENAIKHGPERSRADAWIDVSLTIDAGVLKFVVANGVNKSSTEPPKGGIGLKNVNRRLELRYKDRYKLDISDNLNSYTVVLEIEL</sequence>
<accession>A0ABU0U2R2</accession>
<dbReference type="RefSeq" id="WP_307185120.1">
    <property type="nucleotide sequence ID" value="NZ_JAUTBA010000001.1"/>
</dbReference>
<comment type="caution">
    <text evidence="4">The sequence shown here is derived from an EMBL/GenBank/DDBJ whole genome shotgun (WGS) entry which is preliminary data.</text>
</comment>
<keyword evidence="5" id="KW-1185">Reference proteome</keyword>